<dbReference type="InterPro" id="IPR001841">
    <property type="entry name" value="Znf_RING"/>
</dbReference>
<evidence type="ECO:0000256" key="1">
    <source>
        <dbReference type="ARBA" id="ARBA00000900"/>
    </source>
</evidence>
<comment type="caution">
    <text evidence="11">The sequence shown here is derived from an EMBL/GenBank/DDBJ whole genome shotgun (WGS) entry which is preliminary data.</text>
</comment>
<evidence type="ECO:0000256" key="8">
    <source>
        <dbReference type="PROSITE-ProRule" id="PRU00175"/>
    </source>
</evidence>
<evidence type="ECO:0000256" key="2">
    <source>
        <dbReference type="ARBA" id="ARBA00012483"/>
    </source>
</evidence>
<keyword evidence="3" id="KW-0808">Transferase</keyword>
<keyword evidence="6" id="KW-0833">Ubl conjugation pathway</keyword>
<evidence type="ECO:0000256" key="5">
    <source>
        <dbReference type="ARBA" id="ARBA00022771"/>
    </source>
</evidence>
<dbReference type="PROSITE" id="PS50089">
    <property type="entry name" value="ZF_RING_2"/>
    <property type="match status" value="1"/>
</dbReference>
<organism evidence="11 12">
    <name type="scientific">Trapa natans</name>
    <name type="common">Water chestnut</name>
    <dbReference type="NCBI Taxonomy" id="22666"/>
    <lineage>
        <taxon>Eukaryota</taxon>
        <taxon>Viridiplantae</taxon>
        <taxon>Streptophyta</taxon>
        <taxon>Embryophyta</taxon>
        <taxon>Tracheophyta</taxon>
        <taxon>Spermatophyta</taxon>
        <taxon>Magnoliopsida</taxon>
        <taxon>eudicotyledons</taxon>
        <taxon>Gunneridae</taxon>
        <taxon>Pentapetalae</taxon>
        <taxon>rosids</taxon>
        <taxon>malvids</taxon>
        <taxon>Myrtales</taxon>
        <taxon>Lythraceae</taxon>
        <taxon>Trapa</taxon>
    </lineage>
</organism>
<dbReference type="GO" id="GO:0061630">
    <property type="term" value="F:ubiquitin protein ligase activity"/>
    <property type="evidence" value="ECO:0007669"/>
    <property type="project" value="UniProtKB-EC"/>
</dbReference>
<dbReference type="InterPro" id="IPR045191">
    <property type="entry name" value="MBR1/2-like"/>
</dbReference>
<evidence type="ECO:0000256" key="6">
    <source>
        <dbReference type="ARBA" id="ARBA00022786"/>
    </source>
</evidence>
<dbReference type="SMART" id="SM00184">
    <property type="entry name" value="RING"/>
    <property type="match status" value="1"/>
</dbReference>
<dbReference type="EC" id="2.3.2.27" evidence="2"/>
<dbReference type="Pfam" id="PF13639">
    <property type="entry name" value="zf-RING_2"/>
    <property type="match status" value="1"/>
</dbReference>
<accession>A0AAN7KK16</accession>
<feature type="compositionally biased region" description="Polar residues" evidence="9">
    <location>
        <begin position="424"/>
        <end position="433"/>
    </location>
</feature>
<dbReference type="PANTHER" id="PTHR22937">
    <property type="entry name" value="E3 UBIQUITIN-PROTEIN LIGASE RNF165"/>
    <property type="match status" value="1"/>
</dbReference>
<dbReference type="EMBL" id="JAXQNO010000021">
    <property type="protein sequence ID" value="KAK4768864.1"/>
    <property type="molecule type" value="Genomic_DNA"/>
</dbReference>
<evidence type="ECO:0000313" key="12">
    <source>
        <dbReference type="Proteomes" id="UP001346149"/>
    </source>
</evidence>
<dbReference type="Proteomes" id="UP001346149">
    <property type="component" value="Unassembled WGS sequence"/>
</dbReference>
<gene>
    <name evidence="11" type="ORF">SAY86_027014</name>
</gene>
<evidence type="ECO:0000256" key="3">
    <source>
        <dbReference type="ARBA" id="ARBA00022679"/>
    </source>
</evidence>
<keyword evidence="5 8" id="KW-0863">Zinc-finger</keyword>
<dbReference type="PANTHER" id="PTHR22937:SF65">
    <property type="entry name" value="E3 UBIQUITIN-PROTEIN LIGASE ARK2C"/>
    <property type="match status" value="1"/>
</dbReference>
<name>A0AAN7KK16_TRANT</name>
<evidence type="ECO:0000256" key="4">
    <source>
        <dbReference type="ARBA" id="ARBA00022723"/>
    </source>
</evidence>
<feature type="domain" description="RING-type" evidence="10">
    <location>
        <begin position="523"/>
        <end position="565"/>
    </location>
</feature>
<keyword evidence="4" id="KW-0479">Metal-binding</keyword>
<feature type="region of interest" description="Disordered" evidence="9">
    <location>
        <begin position="405"/>
        <end position="433"/>
    </location>
</feature>
<evidence type="ECO:0000313" key="11">
    <source>
        <dbReference type="EMBL" id="KAK4768864.1"/>
    </source>
</evidence>
<dbReference type="SUPFAM" id="SSF57850">
    <property type="entry name" value="RING/U-box"/>
    <property type="match status" value="1"/>
</dbReference>
<sequence length="577" mass="63665">MGHRHLFGIPQMSENDHDQSWNMHAEQTYGHIVRGDAGENISFLCPLENASPDGGQFAPHWNTAPSSNRYIPTGNNDQLQPCQPQLQSFQPDAPHLNQNPFMPQPNMAAFSSVPENYFPCASSSNYDRLISYPAEGGGFTDITMGSGRAHQKRKSPAIPAVDERGSTSRYYCSGDSSDNPAFSEYRQDRLTVDAPHMAWIHLATSSPDYGGSSVSDRGEGSLRNVRSRPGINFEVISQSPDNPSLRSFIVRQPIEHSSLVDIPGPSANALTTEWSHVNISSTHGRILVTGQVLYMQSFISILCYNPLKSSLGNADPQGFSNESTHLSGGSNSLVAPSNGRGYDFMTSRNPVIPQLHHCSSRQLLRGPCNSYPHRCTPAFRPSNSIRLGNLSLSEEGIQSVQDNLSRHPRPLSVTGWHNSDRNGRSSITNEQHQSLPDVVGMHHRMEYEGFTAVDRPPNHASGSRFDHHRDLRLDIDNMSYEELLALGERIGTVSTGLSEDSISKCLNGTAYCLPVQMQDEDNCAICLETYREADQVGTLKTCSHHYHSSCIRKWLSMKNSCPICKASALVDEAKDDL</sequence>
<protein>
    <recommendedName>
        <fullName evidence="2">RING-type E3 ubiquitin transferase</fullName>
        <ecNumber evidence="2">2.3.2.27</ecNumber>
    </recommendedName>
</protein>
<dbReference type="CDD" id="cd16469">
    <property type="entry name" value="RING-H2_RNF24-like"/>
    <property type="match status" value="1"/>
</dbReference>
<comment type="catalytic activity">
    <reaction evidence="1">
        <text>S-ubiquitinyl-[E2 ubiquitin-conjugating enzyme]-L-cysteine + [acceptor protein]-L-lysine = [E2 ubiquitin-conjugating enzyme]-L-cysteine + N(6)-ubiquitinyl-[acceptor protein]-L-lysine.</text>
        <dbReference type="EC" id="2.3.2.27"/>
    </reaction>
</comment>
<keyword evidence="7" id="KW-0862">Zinc</keyword>
<dbReference type="Gene3D" id="3.30.40.10">
    <property type="entry name" value="Zinc/RING finger domain, C3HC4 (zinc finger)"/>
    <property type="match status" value="1"/>
</dbReference>
<dbReference type="AlphaFoldDB" id="A0AAN7KK16"/>
<reference evidence="11 12" key="1">
    <citation type="journal article" date="2023" name="Hortic Res">
        <title>Pangenome of water caltrop reveals structural variations and asymmetric subgenome divergence after allopolyploidization.</title>
        <authorList>
            <person name="Zhang X."/>
            <person name="Chen Y."/>
            <person name="Wang L."/>
            <person name="Yuan Y."/>
            <person name="Fang M."/>
            <person name="Shi L."/>
            <person name="Lu R."/>
            <person name="Comes H.P."/>
            <person name="Ma Y."/>
            <person name="Chen Y."/>
            <person name="Huang G."/>
            <person name="Zhou Y."/>
            <person name="Zheng Z."/>
            <person name="Qiu Y."/>
        </authorList>
    </citation>
    <scope>NUCLEOTIDE SEQUENCE [LARGE SCALE GENOMIC DNA]</scope>
    <source>
        <strain evidence="11">F231</strain>
    </source>
</reference>
<proteinExistence type="predicted"/>
<dbReference type="GO" id="GO:0008270">
    <property type="term" value="F:zinc ion binding"/>
    <property type="evidence" value="ECO:0007669"/>
    <property type="project" value="UniProtKB-KW"/>
</dbReference>
<evidence type="ECO:0000259" key="10">
    <source>
        <dbReference type="PROSITE" id="PS50089"/>
    </source>
</evidence>
<keyword evidence="12" id="KW-1185">Reference proteome</keyword>
<dbReference type="InterPro" id="IPR013083">
    <property type="entry name" value="Znf_RING/FYVE/PHD"/>
</dbReference>
<evidence type="ECO:0000256" key="7">
    <source>
        <dbReference type="ARBA" id="ARBA00022833"/>
    </source>
</evidence>
<evidence type="ECO:0000256" key="9">
    <source>
        <dbReference type="SAM" id="MobiDB-lite"/>
    </source>
</evidence>